<gene>
    <name evidence="6" type="ORF">NITFAB_2099</name>
</gene>
<dbReference type="PANTHER" id="PTHR12682">
    <property type="entry name" value="ARCHEASE"/>
    <property type="match status" value="1"/>
</dbReference>
<protein>
    <recommendedName>
        <fullName evidence="5">Archease domain-containing protein</fullName>
    </recommendedName>
</protein>
<feature type="domain" description="Archease" evidence="5">
    <location>
        <begin position="12"/>
        <end position="145"/>
    </location>
</feature>
<dbReference type="Pfam" id="PF01951">
    <property type="entry name" value="Archease"/>
    <property type="match status" value="1"/>
</dbReference>
<accession>A0A2X0SKX9</accession>
<evidence type="ECO:0000256" key="4">
    <source>
        <dbReference type="ARBA" id="ARBA00022837"/>
    </source>
</evidence>
<dbReference type="InterPro" id="IPR023572">
    <property type="entry name" value="Archease_dom"/>
</dbReference>
<evidence type="ECO:0000256" key="2">
    <source>
        <dbReference type="ARBA" id="ARBA00022694"/>
    </source>
</evidence>
<dbReference type="AlphaFoldDB" id="A0A2X0SKX9"/>
<dbReference type="InterPro" id="IPR002804">
    <property type="entry name" value="Archease"/>
</dbReference>
<keyword evidence="2" id="KW-0819">tRNA processing</keyword>
<dbReference type="PANTHER" id="PTHR12682:SF11">
    <property type="entry name" value="PROTEIN ARCHEASE"/>
    <property type="match status" value="1"/>
</dbReference>
<dbReference type="GO" id="GO:0008033">
    <property type="term" value="P:tRNA processing"/>
    <property type="evidence" value="ECO:0007669"/>
    <property type="project" value="UniProtKB-KW"/>
</dbReference>
<dbReference type="Gene3D" id="3.55.10.10">
    <property type="entry name" value="Archease domain"/>
    <property type="match status" value="1"/>
</dbReference>
<dbReference type="InterPro" id="IPR036820">
    <property type="entry name" value="Archease_dom_sf"/>
</dbReference>
<evidence type="ECO:0000256" key="1">
    <source>
        <dbReference type="ARBA" id="ARBA00007963"/>
    </source>
</evidence>
<comment type="similarity">
    <text evidence="1">Belongs to the archease family.</text>
</comment>
<name>A0A2X0SKX9_9PROT</name>
<reference evidence="6" key="1">
    <citation type="submission" date="2018-05" db="EMBL/GenBank/DDBJ databases">
        <authorList>
            <person name="Lanie J.A."/>
            <person name="Ng W.-L."/>
            <person name="Kazmierczak K.M."/>
            <person name="Andrzejewski T.M."/>
            <person name="Davidsen T.M."/>
            <person name="Wayne K.J."/>
            <person name="Tettelin H."/>
            <person name="Glass J.I."/>
            <person name="Rusch D."/>
            <person name="Podicherti R."/>
            <person name="Tsui H.-C.T."/>
            <person name="Winkler M.E."/>
        </authorList>
    </citation>
    <scope>NUCLEOTIDE SEQUENCE</scope>
    <source>
        <strain evidence="6">KNB</strain>
    </source>
</reference>
<evidence type="ECO:0000256" key="3">
    <source>
        <dbReference type="ARBA" id="ARBA00022723"/>
    </source>
</evidence>
<evidence type="ECO:0000313" key="6">
    <source>
        <dbReference type="EMBL" id="SPS06506.1"/>
    </source>
</evidence>
<dbReference type="EMBL" id="LS423452">
    <property type="protein sequence ID" value="SPS06506.1"/>
    <property type="molecule type" value="Genomic_DNA"/>
</dbReference>
<evidence type="ECO:0000259" key="5">
    <source>
        <dbReference type="Pfam" id="PF01951"/>
    </source>
</evidence>
<keyword evidence="4" id="KW-0106">Calcium</keyword>
<dbReference type="SUPFAM" id="SSF69819">
    <property type="entry name" value="MTH1598-like"/>
    <property type="match status" value="1"/>
</dbReference>
<organism evidence="6">
    <name type="scientific">Candidatus Nitrotoga fabula</name>
    <dbReference type="NCBI Taxonomy" id="2182327"/>
    <lineage>
        <taxon>Bacteria</taxon>
        <taxon>Pseudomonadati</taxon>
        <taxon>Pseudomonadota</taxon>
        <taxon>Betaproteobacteria</taxon>
        <taxon>Nitrosomonadales</taxon>
        <taxon>Gallionellaceae</taxon>
        <taxon>Candidatus Nitrotoga</taxon>
    </lineage>
</organism>
<keyword evidence="3" id="KW-0479">Metal-binding</keyword>
<proteinExistence type="inferred from homology"/>
<dbReference type="GO" id="GO:0046872">
    <property type="term" value="F:metal ion binding"/>
    <property type="evidence" value="ECO:0007669"/>
    <property type="project" value="UniProtKB-KW"/>
</dbReference>
<sequence length="145" mass="15973">MSNNNKHIASHWEHFAHEADMGIRGFGPTCAEAFEQAALALSSIVSSLASIQPEHKITIACAAPNVELLLVDWLNAIIFEMSTRHMLFSRYEVQIDNEKLTGAAWGETIKMERHSPAVEPKGATYTSLSVHQKNAGWVAQCVVDV</sequence>